<evidence type="ECO:0000313" key="4">
    <source>
        <dbReference type="Proteomes" id="UP000257144"/>
    </source>
</evidence>
<dbReference type="Gene3D" id="3.40.50.720">
    <property type="entry name" value="NAD(P)-binding Rossmann-like Domain"/>
    <property type="match status" value="1"/>
</dbReference>
<evidence type="ECO:0000313" key="3">
    <source>
        <dbReference type="EMBL" id="RDU35618.1"/>
    </source>
</evidence>
<evidence type="ECO:0000259" key="1">
    <source>
        <dbReference type="Pfam" id="PF01408"/>
    </source>
</evidence>
<reference evidence="3 4" key="1">
    <citation type="submission" date="2018-07" db="EMBL/GenBank/DDBJ databases">
        <title>Bacillus sp. YLB-04 draft genome sequence.</title>
        <authorList>
            <person name="Yu L."/>
            <person name="Tang X."/>
        </authorList>
    </citation>
    <scope>NUCLEOTIDE SEQUENCE [LARGE SCALE GENOMIC DNA]</scope>
    <source>
        <strain evidence="3 4">YLB-04</strain>
    </source>
</reference>
<dbReference type="Proteomes" id="UP000257144">
    <property type="component" value="Unassembled WGS sequence"/>
</dbReference>
<dbReference type="Pfam" id="PF01408">
    <property type="entry name" value="GFO_IDH_MocA"/>
    <property type="match status" value="1"/>
</dbReference>
<dbReference type="RefSeq" id="WP_115453402.1">
    <property type="nucleotide sequence ID" value="NZ_QNQT01000009.1"/>
</dbReference>
<dbReference type="PANTHER" id="PTHR43249:SF1">
    <property type="entry name" value="D-GLUCOSIDE 3-DEHYDROGENASE"/>
    <property type="match status" value="1"/>
</dbReference>
<evidence type="ECO:0000259" key="2">
    <source>
        <dbReference type="Pfam" id="PF22725"/>
    </source>
</evidence>
<feature type="domain" description="Gfo/Idh/MocA-like oxidoreductase N-terminal" evidence="1">
    <location>
        <begin position="1"/>
        <end position="116"/>
    </location>
</feature>
<dbReference type="AlphaFoldDB" id="A0A3D8GMI9"/>
<proteinExistence type="predicted"/>
<dbReference type="InterPro" id="IPR036291">
    <property type="entry name" value="NAD(P)-bd_dom_sf"/>
</dbReference>
<dbReference type="InterPro" id="IPR052515">
    <property type="entry name" value="Gfo/Idh/MocA_Oxidoreductase"/>
</dbReference>
<dbReference type="Gene3D" id="3.30.360.10">
    <property type="entry name" value="Dihydrodipicolinate Reductase, domain 2"/>
    <property type="match status" value="1"/>
</dbReference>
<dbReference type="OrthoDB" id="9815825at2"/>
<dbReference type="InterPro" id="IPR055170">
    <property type="entry name" value="GFO_IDH_MocA-like_dom"/>
</dbReference>
<accession>A0A3D8GMI9</accession>
<gene>
    <name evidence="3" type="ORF">DRW41_17965</name>
</gene>
<dbReference type="PANTHER" id="PTHR43249">
    <property type="entry name" value="UDP-N-ACETYL-2-AMINO-2-DEOXY-D-GLUCURONATE OXIDASE"/>
    <property type="match status" value="1"/>
</dbReference>
<dbReference type="SUPFAM" id="SSF51735">
    <property type="entry name" value="NAD(P)-binding Rossmann-fold domains"/>
    <property type="match status" value="1"/>
</dbReference>
<protein>
    <submittedName>
        <fullName evidence="3">Gfo/Idh/MocA family oxidoreductase</fullName>
    </submittedName>
</protein>
<name>A0A3D8GMI9_9BACI</name>
<dbReference type="GO" id="GO:0000166">
    <property type="term" value="F:nucleotide binding"/>
    <property type="evidence" value="ECO:0007669"/>
    <property type="project" value="InterPro"/>
</dbReference>
<dbReference type="EMBL" id="QNQT01000009">
    <property type="protein sequence ID" value="RDU35618.1"/>
    <property type="molecule type" value="Genomic_DNA"/>
</dbReference>
<organism evidence="3 4">
    <name type="scientific">Neobacillus piezotolerans</name>
    <dbReference type="NCBI Taxonomy" id="2259171"/>
    <lineage>
        <taxon>Bacteria</taxon>
        <taxon>Bacillati</taxon>
        <taxon>Bacillota</taxon>
        <taxon>Bacilli</taxon>
        <taxon>Bacillales</taxon>
        <taxon>Bacillaceae</taxon>
        <taxon>Neobacillus</taxon>
    </lineage>
</organism>
<feature type="domain" description="GFO/IDH/MocA-like oxidoreductase" evidence="2">
    <location>
        <begin position="127"/>
        <end position="249"/>
    </location>
</feature>
<sequence>MNFAIVGCGFTAKKHAAAINRIPEAKMAAVCDMDESAMEQYKEYGAKAYTNYNEMLADDDIDAVCICTPACSHTMLVEQAAASKKHIVLEQPMALTLDETERIVEVCRNNDVKLTVVQPVRFRPVVMELRKIIDAGLLGNISHASARINLNRNMDFCKESLSRGAKQHEAGGVMGQAIDYLDLLLWFMGQPDEVFSMAATGFMNMEAEQVAAGLIRFESGAIGTIETSTAVYYRNFEESITIFGEKGTVKIGGPKALSFEHFNIKGLSETETETIMEKVKSDPWGIPGHEQTISDLIQSIKENREPLVTGEDGKSALELVQAFYESARTNSPIGMKRGVLI</sequence>
<comment type="caution">
    <text evidence="3">The sequence shown here is derived from an EMBL/GenBank/DDBJ whole genome shotgun (WGS) entry which is preliminary data.</text>
</comment>
<dbReference type="Pfam" id="PF22725">
    <property type="entry name" value="GFO_IDH_MocA_C3"/>
    <property type="match status" value="1"/>
</dbReference>
<keyword evidence="4" id="KW-1185">Reference proteome</keyword>
<dbReference type="SUPFAM" id="SSF55347">
    <property type="entry name" value="Glyceraldehyde-3-phosphate dehydrogenase-like, C-terminal domain"/>
    <property type="match status" value="1"/>
</dbReference>
<dbReference type="InterPro" id="IPR000683">
    <property type="entry name" value="Gfo/Idh/MocA-like_OxRdtase_N"/>
</dbReference>